<evidence type="ECO:0000256" key="2">
    <source>
        <dbReference type="ARBA" id="ARBA00010772"/>
    </source>
</evidence>
<evidence type="ECO:0000259" key="9">
    <source>
        <dbReference type="Pfam" id="PF20511"/>
    </source>
</evidence>
<feature type="binding site" evidence="8">
    <location>
        <position position="94"/>
    </location>
    <ligand>
        <name>Zn(2+)</name>
        <dbReference type="ChEBI" id="CHEBI:29105"/>
    </ligand>
</feature>
<dbReference type="GO" id="GO:0005829">
    <property type="term" value="C:cytosol"/>
    <property type="evidence" value="ECO:0007669"/>
    <property type="project" value="TreeGrafter"/>
</dbReference>
<dbReference type="Pfam" id="PF20511">
    <property type="entry name" value="PMI_typeI_cat"/>
    <property type="match status" value="1"/>
</dbReference>
<dbReference type="RefSeq" id="WP_091523055.1">
    <property type="nucleotide sequence ID" value="NZ_LT629772.1"/>
</dbReference>
<keyword evidence="11" id="KW-1185">Reference proteome</keyword>
<feature type="domain" description="Phosphomannose isomerase type I catalytic" evidence="9">
    <location>
        <begin position="3"/>
        <end position="144"/>
    </location>
</feature>
<name>A0A1H1RSR3_9ACTN</name>
<organism evidence="10 11">
    <name type="scientific">Microlunatus soli</name>
    <dbReference type="NCBI Taxonomy" id="630515"/>
    <lineage>
        <taxon>Bacteria</taxon>
        <taxon>Bacillati</taxon>
        <taxon>Actinomycetota</taxon>
        <taxon>Actinomycetes</taxon>
        <taxon>Propionibacteriales</taxon>
        <taxon>Propionibacteriaceae</taxon>
        <taxon>Microlunatus</taxon>
    </lineage>
</organism>
<dbReference type="OrthoDB" id="9792649at2"/>
<dbReference type="Proteomes" id="UP000199103">
    <property type="component" value="Chromosome I"/>
</dbReference>
<evidence type="ECO:0000256" key="3">
    <source>
        <dbReference type="ARBA" id="ARBA00011956"/>
    </source>
</evidence>
<dbReference type="InterPro" id="IPR001250">
    <property type="entry name" value="Man6P_Isoase-1"/>
</dbReference>
<dbReference type="EMBL" id="LT629772">
    <property type="protein sequence ID" value="SDS38748.1"/>
    <property type="molecule type" value="Genomic_DNA"/>
</dbReference>
<reference evidence="10 11" key="1">
    <citation type="submission" date="2016-10" db="EMBL/GenBank/DDBJ databases">
        <authorList>
            <person name="de Groot N.N."/>
        </authorList>
    </citation>
    <scope>NUCLEOTIDE SEQUENCE [LARGE SCALE GENOMIC DNA]</scope>
    <source>
        <strain evidence="10 11">DSM 21800</strain>
    </source>
</reference>
<feature type="binding site" evidence="8">
    <location>
        <position position="92"/>
    </location>
    <ligand>
        <name>Zn(2+)</name>
        <dbReference type="ChEBI" id="CHEBI:29105"/>
    </ligand>
</feature>
<dbReference type="PIRSF" id="PIRSF001480">
    <property type="entry name" value="Mannose-6-phosphate_isomerase"/>
    <property type="match status" value="1"/>
</dbReference>
<feature type="active site" evidence="7">
    <location>
        <position position="274"/>
    </location>
</feature>
<protein>
    <recommendedName>
        <fullName evidence="3">mannose-6-phosphate isomerase</fullName>
        <ecNumber evidence="3">5.3.1.8</ecNumber>
    </recommendedName>
</protein>
<dbReference type="NCBIfam" id="TIGR00218">
    <property type="entry name" value="manA"/>
    <property type="match status" value="1"/>
</dbReference>
<dbReference type="Gene3D" id="2.60.120.10">
    <property type="entry name" value="Jelly Rolls"/>
    <property type="match status" value="2"/>
</dbReference>
<dbReference type="Gene3D" id="1.10.441.10">
    <property type="entry name" value="Phosphomannose Isomerase, domain 2"/>
    <property type="match status" value="1"/>
</dbReference>
<dbReference type="InterPro" id="IPR014710">
    <property type="entry name" value="RmlC-like_jellyroll"/>
</dbReference>
<keyword evidence="6 10" id="KW-0413">Isomerase</keyword>
<proteinExistence type="inferred from homology"/>
<accession>A0A1H1RSR3</accession>
<dbReference type="GO" id="GO:0009298">
    <property type="term" value="P:GDP-mannose biosynthetic process"/>
    <property type="evidence" value="ECO:0007669"/>
    <property type="project" value="InterPro"/>
</dbReference>
<dbReference type="InterPro" id="IPR016305">
    <property type="entry name" value="Mannose-6-P_Isomerase"/>
</dbReference>
<comment type="similarity">
    <text evidence="2">Belongs to the mannose-6-phosphate isomerase type 1 family.</text>
</comment>
<dbReference type="STRING" id="630515.SAMN04489812_1754"/>
<dbReference type="PANTHER" id="PTHR10309">
    <property type="entry name" value="MANNOSE-6-PHOSPHATE ISOMERASE"/>
    <property type="match status" value="1"/>
</dbReference>
<dbReference type="PANTHER" id="PTHR10309:SF0">
    <property type="entry name" value="MANNOSE-6-PHOSPHATE ISOMERASE"/>
    <property type="match status" value="1"/>
</dbReference>
<gene>
    <name evidence="10" type="ORF">SAMN04489812_1754</name>
</gene>
<dbReference type="GO" id="GO:0008270">
    <property type="term" value="F:zinc ion binding"/>
    <property type="evidence" value="ECO:0007669"/>
    <property type="project" value="InterPro"/>
</dbReference>
<dbReference type="InterPro" id="IPR046457">
    <property type="entry name" value="PMI_typeI_cat"/>
</dbReference>
<comment type="cofactor">
    <cofactor evidence="8">
        <name>Zn(2+)</name>
        <dbReference type="ChEBI" id="CHEBI:29105"/>
    </cofactor>
    <text evidence="8">Binds 1 zinc ion per subunit.</text>
</comment>
<sequence length="394" mass="41530">MKRLLGEIQPYAWGSKDALPQFLGVPATGAPQAELWLGAHPSAPATIDGEPLDAAITAAPEDLVGTAPVQRFGPRLPYLMKVLAAAQPLSLQAHPDREQAEAGFARENAAGIAVDAPERTYRDDWPKPEALCALGEFHALCGFREPAETYRLFAELGVQAAVDLVRPLQSGGPAELRDVFASLLRLDNAADLVDQLVAAATKINSEPGELGDFARTAVEIAGFYPGDPGVLAALIMNRVRLQKYDALYLPAGNLHAYLRGLGVEIMANSDNVLRGGLTSKHIDVDELLRLLDFTPGWAGPVPVVEESGGVYSYRTEAPEFALWRIEIGDRPIDLPADGLGRVVLATDGAVTLTGTATGSAPLELATGQSAFVLPSETVRASGNGTVFVGSPGAA</sequence>
<dbReference type="GO" id="GO:0005975">
    <property type="term" value="P:carbohydrate metabolic process"/>
    <property type="evidence" value="ECO:0007669"/>
    <property type="project" value="InterPro"/>
</dbReference>
<comment type="catalytic activity">
    <reaction evidence="1">
        <text>D-mannose 6-phosphate = D-fructose 6-phosphate</text>
        <dbReference type="Rhea" id="RHEA:12356"/>
        <dbReference type="ChEBI" id="CHEBI:58735"/>
        <dbReference type="ChEBI" id="CHEBI:61527"/>
        <dbReference type="EC" id="5.3.1.8"/>
    </reaction>
</comment>
<feature type="binding site" evidence="8">
    <location>
        <position position="129"/>
    </location>
    <ligand>
        <name>Zn(2+)</name>
        <dbReference type="ChEBI" id="CHEBI:29105"/>
    </ligand>
</feature>
<dbReference type="AlphaFoldDB" id="A0A1H1RSR3"/>
<evidence type="ECO:0000256" key="7">
    <source>
        <dbReference type="PIRSR" id="PIRSR001480-1"/>
    </source>
</evidence>
<evidence type="ECO:0000256" key="4">
    <source>
        <dbReference type="ARBA" id="ARBA00022723"/>
    </source>
</evidence>
<feature type="binding site" evidence="8">
    <location>
        <position position="255"/>
    </location>
    <ligand>
        <name>Zn(2+)</name>
        <dbReference type="ChEBI" id="CHEBI:29105"/>
    </ligand>
</feature>
<dbReference type="GO" id="GO:0004476">
    <property type="term" value="F:mannose-6-phosphate isomerase activity"/>
    <property type="evidence" value="ECO:0007669"/>
    <property type="project" value="UniProtKB-EC"/>
</dbReference>
<dbReference type="PRINTS" id="PR00714">
    <property type="entry name" value="MAN6PISMRASE"/>
</dbReference>
<dbReference type="InterPro" id="IPR011051">
    <property type="entry name" value="RmlC_Cupin_sf"/>
</dbReference>
<dbReference type="CDD" id="cd07011">
    <property type="entry name" value="cupin_PMI_type_I_N"/>
    <property type="match status" value="1"/>
</dbReference>
<evidence type="ECO:0000256" key="1">
    <source>
        <dbReference type="ARBA" id="ARBA00000757"/>
    </source>
</evidence>
<dbReference type="SUPFAM" id="SSF51182">
    <property type="entry name" value="RmlC-like cupins"/>
    <property type="match status" value="1"/>
</dbReference>
<evidence type="ECO:0000313" key="11">
    <source>
        <dbReference type="Proteomes" id="UP000199103"/>
    </source>
</evidence>
<evidence type="ECO:0000256" key="8">
    <source>
        <dbReference type="PIRSR" id="PIRSR001480-2"/>
    </source>
</evidence>
<evidence type="ECO:0000313" key="10">
    <source>
        <dbReference type="EMBL" id="SDS38748.1"/>
    </source>
</evidence>
<evidence type="ECO:0000256" key="5">
    <source>
        <dbReference type="ARBA" id="ARBA00022833"/>
    </source>
</evidence>
<dbReference type="EC" id="5.3.1.8" evidence="3"/>
<keyword evidence="4 8" id="KW-0479">Metal-binding</keyword>
<evidence type="ECO:0000256" key="6">
    <source>
        <dbReference type="ARBA" id="ARBA00023235"/>
    </source>
</evidence>
<keyword evidence="5 8" id="KW-0862">Zinc</keyword>